<keyword evidence="10" id="KW-0472">Membrane</keyword>
<comment type="subunit">
    <text evidence="4">Complex I is composed of 45 different subunits.</text>
</comment>
<comment type="subcellular location">
    <subcellularLocation>
        <location evidence="2">Mitochondrion inner membrane</location>
        <topology evidence="2">Peripheral membrane protein</topology>
        <orientation evidence="2">Matrix side</orientation>
    </subcellularLocation>
</comment>
<gene>
    <name evidence="11" type="ORF">CLUMA_CG013753</name>
</gene>
<keyword evidence="6" id="KW-0679">Respiratory chain</keyword>
<evidence type="ECO:0000256" key="4">
    <source>
        <dbReference type="ARBA" id="ARBA00011533"/>
    </source>
</evidence>
<keyword evidence="8" id="KW-0249">Electron transport</keyword>
<evidence type="ECO:0000256" key="8">
    <source>
        <dbReference type="ARBA" id="ARBA00022982"/>
    </source>
</evidence>
<accession>A0A1J1ILQ1</accession>
<comment type="similarity">
    <text evidence="3">Belongs to the complex I NDUFA5 subunit family.</text>
</comment>
<dbReference type="Proteomes" id="UP000183832">
    <property type="component" value="Unassembled WGS sequence"/>
</dbReference>
<evidence type="ECO:0000313" key="11">
    <source>
        <dbReference type="EMBL" id="CRL00492.1"/>
    </source>
</evidence>
<dbReference type="PANTHER" id="PTHR12653">
    <property type="entry name" value="NADH-UBIQUINONE OXIDOREDUCTASE 13 KD-B SUBUNIT"/>
    <property type="match status" value="1"/>
</dbReference>
<evidence type="ECO:0000256" key="2">
    <source>
        <dbReference type="ARBA" id="ARBA00004443"/>
    </source>
</evidence>
<dbReference type="OrthoDB" id="286811at2759"/>
<dbReference type="STRING" id="568069.A0A1J1ILQ1"/>
<dbReference type="GO" id="GO:0022904">
    <property type="term" value="P:respiratory electron transport chain"/>
    <property type="evidence" value="ECO:0007669"/>
    <property type="project" value="InterPro"/>
</dbReference>
<name>A0A1J1ILQ1_9DIPT</name>
<dbReference type="PANTHER" id="PTHR12653:SF0">
    <property type="entry name" value="NADH DEHYDROGENASE [UBIQUINONE] 1 ALPHA SUBCOMPLEX SUBUNIT 5"/>
    <property type="match status" value="1"/>
</dbReference>
<evidence type="ECO:0000313" key="12">
    <source>
        <dbReference type="Proteomes" id="UP000183832"/>
    </source>
</evidence>
<evidence type="ECO:0000256" key="5">
    <source>
        <dbReference type="ARBA" id="ARBA00022448"/>
    </source>
</evidence>
<sequence>MDGYVARKELCLNKIHNMSGIAKKATGLTGLAVNANPHYYLTALYGKILRAVSKMPQDAAYRRYTEQIVNDRMLAVNNHKDVKELEKAIGNGQAEELILQAEKELILARKMLGWKPWEPLVKNEPPTQWQWPPAEKKQIA</sequence>
<protein>
    <submittedName>
        <fullName evidence="11">CLUMA_CG013753, isoform A</fullName>
    </submittedName>
</protein>
<reference evidence="11 12" key="1">
    <citation type="submission" date="2015-04" db="EMBL/GenBank/DDBJ databases">
        <authorList>
            <person name="Syromyatnikov M.Y."/>
            <person name="Popov V.N."/>
        </authorList>
    </citation>
    <scope>NUCLEOTIDE SEQUENCE [LARGE SCALE GENOMIC DNA]</scope>
</reference>
<dbReference type="GO" id="GO:0005743">
    <property type="term" value="C:mitochondrial inner membrane"/>
    <property type="evidence" value="ECO:0007669"/>
    <property type="project" value="UniProtKB-SubCell"/>
</dbReference>
<evidence type="ECO:0000256" key="9">
    <source>
        <dbReference type="ARBA" id="ARBA00023128"/>
    </source>
</evidence>
<evidence type="ECO:0000256" key="10">
    <source>
        <dbReference type="ARBA" id="ARBA00023136"/>
    </source>
</evidence>
<comment type="function">
    <text evidence="1">Accessory subunit of the mitochondrial membrane respiratory chain NADH dehydrogenase (Complex I), that is believed not to be involved in catalysis. Complex I functions in the transfer of electrons from NADH to the respiratory chain. The immediate electron acceptor for the enzyme is believed to be ubiquinone.</text>
</comment>
<proteinExistence type="inferred from homology"/>
<evidence type="ECO:0000256" key="1">
    <source>
        <dbReference type="ARBA" id="ARBA00003195"/>
    </source>
</evidence>
<keyword evidence="5" id="KW-0813">Transport</keyword>
<organism evidence="11 12">
    <name type="scientific">Clunio marinus</name>
    <dbReference type="NCBI Taxonomy" id="568069"/>
    <lineage>
        <taxon>Eukaryota</taxon>
        <taxon>Metazoa</taxon>
        <taxon>Ecdysozoa</taxon>
        <taxon>Arthropoda</taxon>
        <taxon>Hexapoda</taxon>
        <taxon>Insecta</taxon>
        <taxon>Pterygota</taxon>
        <taxon>Neoptera</taxon>
        <taxon>Endopterygota</taxon>
        <taxon>Diptera</taxon>
        <taxon>Nematocera</taxon>
        <taxon>Chironomoidea</taxon>
        <taxon>Chironomidae</taxon>
        <taxon>Clunio</taxon>
    </lineage>
</organism>
<dbReference type="InterPro" id="IPR006806">
    <property type="entry name" value="NDUFA5"/>
</dbReference>
<keyword evidence="12" id="KW-1185">Reference proteome</keyword>
<dbReference type="EMBL" id="CVRI01000054">
    <property type="protein sequence ID" value="CRL00492.1"/>
    <property type="molecule type" value="Genomic_DNA"/>
</dbReference>
<keyword evidence="9" id="KW-0496">Mitochondrion</keyword>
<dbReference type="AlphaFoldDB" id="A0A1J1ILQ1"/>
<evidence type="ECO:0000256" key="6">
    <source>
        <dbReference type="ARBA" id="ARBA00022660"/>
    </source>
</evidence>
<evidence type="ECO:0000256" key="3">
    <source>
        <dbReference type="ARBA" id="ARBA00010261"/>
    </source>
</evidence>
<keyword evidence="7" id="KW-0999">Mitochondrion inner membrane</keyword>
<evidence type="ECO:0000256" key="7">
    <source>
        <dbReference type="ARBA" id="ARBA00022792"/>
    </source>
</evidence>
<dbReference type="Pfam" id="PF04716">
    <property type="entry name" value="ETC_C1_NDUFA5"/>
    <property type="match status" value="1"/>
</dbReference>